<feature type="transmembrane region" description="Helical" evidence="2">
    <location>
        <begin position="13"/>
        <end position="35"/>
    </location>
</feature>
<protein>
    <submittedName>
        <fullName evidence="3">Uncharacterized protein</fullName>
    </submittedName>
</protein>
<feature type="transmembrane region" description="Helical" evidence="2">
    <location>
        <begin position="200"/>
        <end position="224"/>
    </location>
</feature>
<dbReference type="OrthoDB" id="5579880at2759"/>
<feature type="compositionally biased region" description="Low complexity" evidence="1">
    <location>
        <begin position="383"/>
        <end position="396"/>
    </location>
</feature>
<evidence type="ECO:0000313" key="3">
    <source>
        <dbReference type="EMBL" id="KNE59682.1"/>
    </source>
</evidence>
<feature type="transmembrane region" description="Helical" evidence="2">
    <location>
        <begin position="321"/>
        <end position="342"/>
    </location>
</feature>
<keyword evidence="2" id="KW-0472">Membrane</keyword>
<evidence type="ECO:0000256" key="1">
    <source>
        <dbReference type="SAM" id="MobiDB-lite"/>
    </source>
</evidence>
<dbReference type="VEuPathDB" id="FungiDB:AMAG_05147"/>
<dbReference type="EMBL" id="GG745335">
    <property type="protein sequence ID" value="KNE59682.1"/>
    <property type="molecule type" value="Genomic_DNA"/>
</dbReference>
<organism evidence="3 4">
    <name type="scientific">Allomyces macrogynus (strain ATCC 38327)</name>
    <name type="common">Allomyces javanicus var. macrogynus</name>
    <dbReference type="NCBI Taxonomy" id="578462"/>
    <lineage>
        <taxon>Eukaryota</taxon>
        <taxon>Fungi</taxon>
        <taxon>Fungi incertae sedis</taxon>
        <taxon>Blastocladiomycota</taxon>
        <taxon>Blastocladiomycetes</taxon>
        <taxon>Blastocladiales</taxon>
        <taxon>Blastocladiaceae</taxon>
        <taxon>Allomyces</taxon>
    </lineage>
</organism>
<feature type="transmembrane region" description="Helical" evidence="2">
    <location>
        <begin position="161"/>
        <end position="180"/>
    </location>
</feature>
<evidence type="ECO:0000256" key="2">
    <source>
        <dbReference type="SAM" id="Phobius"/>
    </source>
</evidence>
<keyword evidence="4" id="KW-1185">Reference proteome</keyword>
<feature type="transmembrane region" description="Helical" evidence="2">
    <location>
        <begin position="89"/>
        <end position="110"/>
    </location>
</feature>
<keyword evidence="2" id="KW-1133">Transmembrane helix</keyword>
<reference evidence="3 4" key="1">
    <citation type="submission" date="2009-11" db="EMBL/GenBank/DDBJ databases">
        <title>Annotation of Allomyces macrogynus ATCC 38327.</title>
        <authorList>
            <consortium name="The Broad Institute Genome Sequencing Platform"/>
            <person name="Russ C."/>
            <person name="Cuomo C."/>
            <person name="Burger G."/>
            <person name="Gray M.W."/>
            <person name="Holland P.W.H."/>
            <person name="King N."/>
            <person name="Lang F.B.F."/>
            <person name="Roger A.J."/>
            <person name="Ruiz-Trillo I."/>
            <person name="Young S.K."/>
            <person name="Zeng Q."/>
            <person name="Gargeya S."/>
            <person name="Fitzgerald M."/>
            <person name="Haas B."/>
            <person name="Abouelleil A."/>
            <person name="Alvarado L."/>
            <person name="Arachchi H.M."/>
            <person name="Berlin A."/>
            <person name="Chapman S.B."/>
            <person name="Gearin G."/>
            <person name="Goldberg J."/>
            <person name="Griggs A."/>
            <person name="Gujja S."/>
            <person name="Hansen M."/>
            <person name="Heiman D."/>
            <person name="Howarth C."/>
            <person name="Larimer J."/>
            <person name="Lui A."/>
            <person name="MacDonald P.J.P."/>
            <person name="McCowen C."/>
            <person name="Montmayeur A."/>
            <person name="Murphy C."/>
            <person name="Neiman D."/>
            <person name="Pearson M."/>
            <person name="Priest M."/>
            <person name="Roberts A."/>
            <person name="Saif S."/>
            <person name="Shea T."/>
            <person name="Sisk P."/>
            <person name="Stolte C."/>
            <person name="Sykes S."/>
            <person name="Wortman J."/>
            <person name="Nusbaum C."/>
            <person name="Birren B."/>
        </authorList>
    </citation>
    <scope>NUCLEOTIDE SEQUENCE [LARGE SCALE GENOMIC DNA]</scope>
    <source>
        <strain evidence="3 4">ATCC 38327</strain>
    </source>
</reference>
<evidence type="ECO:0000313" key="4">
    <source>
        <dbReference type="Proteomes" id="UP000054350"/>
    </source>
</evidence>
<keyword evidence="2" id="KW-0812">Transmembrane</keyword>
<name>A0A0L0SB71_ALLM3</name>
<sequence>MGGYRVQQSWEPVGARVLGTIAMLIAVGLFSWLMYNVFAPNNRNASALALGGGGGIPRPNSRKSKCNIASWCAGFAHGLWTGHNARLPLLIFLSVLLVIDTMSCFVHLWLDAYPFVNMLPVYIVRMCTSNWNGGMLTLIVVRRSMVVAASSAKARLGVWLWRVMLLIYLILQPIFTYSTAMAVLDADARNNWLRFGVNPLVVLLSLVYPVVCIVCSLGMGLFAYRLARAMGDFGPGSSTSASGTADKSNNEVGTFRPDMSVPAHTGAAVAPATAPAAALSKISDNRSRVASSTVAPPSASGPRASATGTSFVHRTVITFQILNAAIVLLWVLYLIVQLLGVGSPFTRIILSNTFNGLFLVMEAALKWIMRAGHAIAVRKQQRSAGSSKTTSKSAGSQPQSVLGGTHAGLVSTTIGLK</sequence>
<proteinExistence type="predicted"/>
<feature type="transmembrane region" description="Helical" evidence="2">
    <location>
        <begin position="122"/>
        <end position="141"/>
    </location>
</feature>
<feature type="transmembrane region" description="Helical" evidence="2">
    <location>
        <begin position="348"/>
        <end position="369"/>
    </location>
</feature>
<dbReference type="AlphaFoldDB" id="A0A0L0SB71"/>
<feature type="region of interest" description="Disordered" evidence="1">
    <location>
        <begin position="380"/>
        <end position="405"/>
    </location>
</feature>
<accession>A0A0L0SB71</accession>
<gene>
    <name evidence="3" type="ORF">AMAG_05147</name>
</gene>
<reference evidence="4" key="2">
    <citation type="submission" date="2009-11" db="EMBL/GenBank/DDBJ databases">
        <title>The Genome Sequence of Allomyces macrogynus strain ATCC 38327.</title>
        <authorList>
            <consortium name="The Broad Institute Genome Sequencing Platform"/>
            <person name="Russ C."/>
            <person name="Cuomo C."/>
            <person name="Shea T."/>
            <person name="Young S.K."/>
            <person name="Zeng Q."/>
            <person name="Koehrsen M."/>
            <person name="Haas B."/>
            <person name="Borodovsky M."/>
            <person name="Guigo R."/>
            <person name="Alvarado L."/>
            <person name="Berlin A."/>
            <person name="Borenstein D."/>
            <person name="Chen Z."/>
            <person name="Engels R."/>
            <person name="Freedman E."/>
            <person name="Gellesch M."/>
            <person name="Goldberg J."/>
            <person name="Griggs A."/>
            <person name="Gujja S."/>
            <person name="Heiman D."/>
            <person name="Hepburn T."/>
            <person name="Howarth C."/>
            <person name="Jen D."/>
            <person name="Larson L."/>
            <person name="Lewis B."/>
            <person name="Mehta T."/>
            <person name="Park D."/>
            <person name="Pearson M."/>
            <person name="Roberts A."/>
            <person name="Saif S."/>
            <person name="Shenoy N."/>
            <person name="Sisk P."/>
            <person name="Stolte C."/>
            <person name="Sykes S."/>
            <person name="Walk T."/>
            <person name="White J."/>
            <person name="Yandava C."/>
            <person name="Burger G."/>
            <person name="Gray M.W."/>
            <person name="Holland P.W.H."/>
            <person name="King N."/>
            <person name="Lang F.B.F."/>
            <person name="Roger A.J."/>
            <person name="Ruiz-Trillo I."/>
            <person name="Lander E."/>
            <person name="Nusbaum C."/>
        </authorList>
    </citation>
    <scope>NUCLEOTIDE SEQUENCE [LARGE SCALE GENOMIC DNA]</scope>
    <source>
        <strain evidence="4">ATCC 38327</strain>
    </source>
</reference>
<dbReference type="Proteomes" id="UP000054350">
    <property type="component" value="Unassembled WGS sequence"/>
</dbReference>